<dbReference type="Gene3D" id="3.30.40.10">
    <property type="entry name" value="Zinc/RING finger domain, C3HC4 (zinc finger)"/>
    <property type="match status" value="1"/>
</dbReference>
<evidence type="ECO:0000313" key="2">
    <source>
        <dbReference type="EMBL" id="VDD26664.1"/>
    </source>
</evidence>
<sequence>MVILKCGHKFGKECILKSLHFNTTCPLCRDEVQ</sequence>
<gene>
    <name evidence="2" type="ORF">BOLC2T11749H</name>
</gene>
<dbReference type="EMBL" id="LR031874">
    <property type="protein sequence ID" value="VDD26664.1"/>
    <property type="molecule type" value="Genomic_DNA"/>
</dbReference>
<proteinExistence type="predicted"/>
<dbReference type="AlphaFoldDB" id="A0A3P6DTF4"/>
<organism evidence="2">
    <name type="scientific">Brassica oleracea</name>
    <name type="common">Wild cabbage</name>
    <dbReference type="NCBI Taxonomy" id="3712"/>
    <lineage>
        <taxon>Eukaryota</taxon>
        <taxon>Viridiplantae</taxon>
        <taxon>Streptophyta</taxon>
        <taxon>Embryophyta</taxon>
        <taxon>Tracheophyta</taxon>
        <taxon>Spermatophyta</taxon>
        <taxon>Magnoliopsida</taxon>
        <taxon>eudicotyledons</taxon>
        <taxon>Gunneridae</taxon>
        <taxon>Pentapetalae</taxon>
        <taxon>rosids</taxon>
        <taxon>malvids</taxon>
        <taxon>Brassicales</taxon>
        <taxon>Brassicaceae</taxon>
        <taxon>Brassiceae</taxon>
        <taxon>Brassica</taxon>
    </lineage>
</organism>
<name>A0A3P6DTF4_BRAOL</name>
<dbReference type="InterPro" id="IPR001841">
    <property type="entry name" value="Znf_RING"/>
</dbReference>
<dbReference type="SUPFAM" id="SSF57850">
    <property type="entry name" value="RING/U-box"/>
    <property type="match status" value="1"/>
</dbReference>
<reference evidence="2" key="1">
    <citation type="submission" date="2018-11" db="EMBL/GenBank/DDBJ databases">
        <authorList>
            <consortium name="Genoscope - CEA"/>
            <person name="William W."/>
        </authorList>
    </citation>
    <scope>NUCLEOTIDE SEQUENCE</scope>
</reference>
<accession>A0A3P6DTF4</accession>
<dbReference type="Pfam" id="PF13639">
    <property type="entry name" value="zf-RING_2"/>
    <property type="match status" value="1"/>
</dbReference>
<evidence type="ECO:0000259" key="1">
    <source>
        <dbReference type="Pfam" id="PF13639"/>
    </source>
</evidence>
<dbReference type="InterPro" id="IPR013083">
    <property type="entry name" value="Znf_RING/FYVE/PHD"/>
</dbReference>
<feature type="domain" description="RING-type" evidence="1">
    <location>
        <begin position="2"/>
        <end position="29"/>
    </location>
</feature>
<protein>
    <recommendedName>
        <fullName evidence="1">RING-type domain-containing protein</fullName>
    </recommendedName>
</protein>